<sequence length="119" mass="12664">MMCAAAAAGAGGSGLLSFSMGLGVRVNPDAGNDFTSTASKMGSCQVSEVRSDCRSRYQLLLSGRALAERYRRIYTIAINDKEQGLTFGRWVGANVNLPVEQLDVFVNTTLILTLNVIGS</sequence>
<name>A0A553R3C7_9TELE</name>
<reference evidence="1 2" key="1">
    <citation type="journal article" date="2019" name="Sci. Data">
        <title>Hybrid genome assembly and annotation of Danionella translucida.</title>
        <authorList>
            <person name="Kadobianskyi M."/>
            <person name="Schulze L."/>
            <person name="Schuelke M."/>
            <person name="Judkewitz B."/>
        </authorList>
    </citation>
    <scope>NUCLEOTIDE SEQUENCE [LARGE SCALE GENOMIC DNA]</scope>
    <source>
        <strain evidence="1 2">Bolton</strain>
    </source>
</reference>
<comment type="caution">
    <text evidence="1">The sequence shown here is derived from an EMBL/GenBank/DDBJ whole genome shotgun (WGS) entry which is preliminary data.</text>
</comment>
<dbReference type="Proteomes" id="UP000316079">
    <property type="component" value="Unassembled WGS sequence"/>
</dbReference>
<organism evidence="1 2">
    <name type="scientific">Danionella cerebrum</name>
    <dbReference type="NCBI Taxonomy" id="2873325"/>
    <lineage>
        <taxon>Eukaryota</taxon>
        <taxon>Metazoa</taxon>
        <taxon>Chordata</taxon>
        <taxon>Craniata</taxon>
        <taxon>Vertebrata</taxon>
        <taxon>Euteleostomi</taxon>
        <taxon>Actinopterygii</taxon>
        <taxon>Neopterygii</taxon>
        <taxon>Teleostei</taxon>
        <taxon>Ostariophysi</taxon>
        <taxon>Cypriniformes</taxon>
        <taxon>Danionidae</taxon>
        <taxon>Danioninae</taxon>
        <taxon>Danionella</taxon>
    </lineage>
</organism>
<dbReference type="STRING" id="623744.A0A553R3C7"/>
<dbReference type="AlphaFoldDB" id="A0A553R3C7"/>
<proteinExistence type="predicted"/>
<gene>
    <name evidence="1" type="ORF">DNTS_028409</name>
</gene>
<evidence type="ECO:0000313" key="1">
    <source>
        <dbReference type="EMBL" id="TRY96673.1"/>
    </source>
</evidence>
<protein>
    <submittedName>
        <fullName evidence="1">Uncharacterized protein</fullName>
    </submittedName>
</protein>
<accession>A0A553R3C7</accession>
<evidence type="ECO:0000313" key="2">
    <source>
        <dbReference type="Proteomes" id="UP000316079"/>
    </source>
</evidence>
<dbReference type="OrthoDB" id="6050183at2759"/>
<keyword evidence="2" id="KW-1185">Reference proteome</keyword>
<dbReference type="EMBL" id="SRMA01025272">
    <property type="protein sequence ID" value="TRY96673.1"/>
    <property type="molecule type" value="Genomic_DNA"/>
</dbReference>